<evidence type="ECO:0000313" key="2">
    <source>
        <dbReference type="EMBL" id="QUO40104.1"/>
    </source>
</evidence>
<accession>A0A7T5EI30</accession>
<protein>
    <submittedName>
        <fullName evidence="1">Uncharacterized protein</fullName>
    </submittedName>
</protein>
<name>A0A7T5EI30_9BACL</name>
<organism evidence="1 3">
    <name type="scientific">Brevibacillus composti</name>
    <dbReference type="NCBI Taxonomy" id="2796470"/>
    <lineage>
        <taxon>Bacteria</taxon>
        <taxon>Bacillati</taxon>
        <taxon>Bacillota</taxon>
        <taxon>Bacilli</taxon>
        <taxon>Bacillales</taxon>
        <taxon>Paenibacillaceae</taxon>
        <taxon>Brevibacillus</taxon>
    </lineage>
</organism>
<dbReference type="KEGG" id="bcop:JD108_13915"/>
<reference evidence="2" key="2">
    <citation type="submission" date="2021-04" db="EMBL/GenBank/DDBJ databases">
        <title>Brevibacillus composti FJAT-54423, complete genome.</title>
        <authorList>
            <person name="Tang R."/>
        </authorList>
    </citation>
    <scope>NUCLEOTIDE SEQUENCE</scope>
    <source>
        <strain evidence="2">FJAT-54424</strain>
    </source>
</reference>
<dbReference type="EMBL" id="CP073708">
    <property type="protein sequence ID" value="QUO40104.1"/>
    <property type="molecule type" value="Genomic_DNA"/>
</dbReference>
<evidence type="ECO:0000313" key="4">
    <source>
        <dbReference type="Proteomes" id="UP000677234"/>
    </source>
</evidence>
<dbReference type="RefSeq" id="WP_198826658.1">
    <property type="nucleotide sequence ID" value="NZ_CP066308.1"/>
</dbReference>
<gene>
    <name evidence="1" type="ORF">JD108_13915</name>
    <name evidence="2" type="ORF">KDJ56_13860</name>
</gene>
<dbReference type="AlphaFoldDB" id="A0A7T5EI30"/>
<evidence type="ECO:0000313" key="3">
    <source>
        <dbReference type="Proteomes" id="UP000595847"/>
    </source>
</evidence>
<dbReference type="Proteomes" id="UP000677234">
    <property type="component" value="Chromosome"/>
</dbReference>
<proteinExistence type="predicted"/>
<dbReference type="EMBL" id="CP066308">
    <property type="protein sequence ID" value="QQE73026.1"/>
    <property type="molecule type" value="Genomic_DNA"/>
</dbReference>
<reference evidence="1 3" key="1">
    <citation type="submission" date="2020-12" db="EMBL/GenBank/DDBJ databases">
        <title>strain FJAT-54423T represents a novel species of the genus Brevibacillus.</title>
        <authorList>
            <person name="Tang R."/>
        </authorList>
    </citation>
    <scope>NUCLEOTIDE SEQUENCE [LARGE SCALE GENOMIC DNA]</scope>
    <source>
        <strain evidence="1 3">FJAT-54423</strain>
    </source>
</reference>
<sequence>MNQPDISNMDVCVKDAMEAALDKNRGPADPTDFGDLYTRLTAAEGKIPPLYRDRVYQPFVKTLDELSEKGFNELLRRDPRREQAAGLLLDIAQAILQNGEGYEETATDAFQEVVSDLYDGYLSAADRKGIKPPDLSVTAPLVKWGRPEYGPYTWTIGAASHFGLASGIVNLPPSHARCGLLGWSALSHETAGHDILHADTGLLKELALTIRERLLKENFSANLANYWSQRADETASDVMGILHMGPAAGIGLIGYFRGLNGAWSGKPVLRNTGPEHAPHPVDLLRGYLAAGVVLLLHFDQADSWADAILAETDKDLTAIQLGRHSIDADTARRSAAVVAQAVAESPLKSLEQHALSQIQNWRNEDEEIADQIRMHLYTGSDLHECHVSGMYAAHVVAACVTSGLEKGADVPRIFEGMLTLLKAMHDANPSWGPLYVNHPGDLILHRAYQIPGREQVAG</sequence>
<keyword evidence="4" id="KW-1185">Reference proteome</keyword>
<evidence type="ECO:0000313" key="1">
    <source>
        <dbReference type="EMBL" id="QQE73026.1"/>
    </source>
</evidence>
<dbReference type="Proteomes" id="UP000595847">
    <property type="component" value="Chromosome"/>
</dbReference>